<name>A0ABZ0HXP9_9HYPH</name>
<dbReference type="EMBL" id="CP136862">
    <property type="protein sequence ID" value="WOJ91174.1"/>
    <property type="molecule type" value="Genomic_DNA"/>
</dbReference>
<protein>
    <submittedName>
        <fullName evidence="3">HAD-IC family P-type ATPase</fullName>
    </submittedName>
</protein>
<gene>
    <name evidence="3" type="ORF">RZS28_07850</name>
</gene>
<keyword evidence="1" id="KW-1278">Translocase</keyword>
<keyword evidence="4" id="KW-1185">Reference proteome</keyword>
<evidence type="ECO:0000313" key="4">
    <source>
        <dbReference type="Proteomes" id="UP001626536"/>
    </source>
</evidence>
<keyword evidence="2" id="KW-0812">Transmembrane</keyword>
<evidence type="ECO:0000256" key="1">
    <source>
        <dbReference type="ARBA" id="ARBA00022967"/>
    </source>
</evidence>
<reference evidence="3 4" key="1">
    <citation type="submission" date="2023-10" db="EMBL/GenBank/DDBJ databases">
        <title>Novel methanotroph of the genus Methylocapsa from a subarctic wetland.</title>
        <authorList>
            <person name="Belova S.E."/>
            <person name="Oshkin I.Y."/>
            <person name="Miroshnikov K."/>
            <person name="Dedysh S.N."/>
        </authorList>
    </citation>
    <scope>NUCLEOTIDE SEQUENCE [LARGE SCALE GENOMIC DNA]</scope>
    <source>
        <strain evidence="3 4">RX1</strain>
    </source>
</reference>
<dbReference type="InterPro" id="IPR001757">
    <property type="entry name" value="P_typ_ATPase"/>
</dbReference>
<dbReference type="Pfam" id="PF00702">
    <property type="entry name" value="Hydrolase"/>
    <property type="match status" value="1"/>
</dbReference>
<dbReference type="Gene3D" id="3.40.50.1000">
    <property type="entry name" value="HAD superfamily/HAD-like"/>
    <property type="match status" value="1"/>
</dbReference>
<keyword evidence="2" id="KW-1133">Transmembrane helix</keyword>
<dbReference type="PANTHER" id="PTHR43520:SF8">
    <property type="entry name" value="P-TYPE CU(+) TRANSPORTER"/>
    <property type="match status" value="1"/>
</dbReference>
<dbReference type="PRINTS" id="PR00119">
    <property type="entry name" value="CATATPASE"/>
</dbReference>
<sequence length="204" mass="21363">MLAIAVADTVRPEAKRAIEALGRMRLRTVLLTGDTRAVADAVARSLGIGEVEADLLPDEKLARIRTLKAQGRSVAMLGDGINDAPALTEADVGVAMGSGTDVARESADVVLLGNDLVCFVDTLVIARRTRRIIWQNFAGTILVDVVGIGLAAVGILNPLMAAFIHVASEMAFILNSARLLPAADRESTGPAVRKTEAQALAKSA</sequence>
<evidence type="ECO:0000313" key="3">
    <source>
        <dbReference type="EMBL" id="WOJ91174.1"/>
    </source>
</evidence>
<evidence type="ECO:0000256" key="2">
    <source>
        <dbReference type="SAM" id="Phobius"/>
    </source>
</evidence>
<dbReference type="NCBIfam" id="TIGR01494">
    <property type="entry name" value="ATPase_P-type"/>
    <property type="match status" value="1"/>
</dbReference>
<dbReference type="InterPro" id="IPR023214">
    <property type="entry name" value="HAD_sf"/>
</dbReference>
<feature type="transmembrane region" description="Helical" evidence="2">
    <location>
        <begin position="137"/>
        <end position="156"/>
    </location>
</feature>
<dbReference type="PANTHER" id="PTHR43520">
    <property type="entry name" value="ATP7, ISOFORM B"/>
    <property type="match status" value="1"/>
</dbReference>
<keyword evidence="2" id="KW-0472">Membrane</keyword>
<proteinExistence type="predicted"/>
<dbReference type="Proteomes" id="UP001626536">
    <property type="component" value="Chromosome"/>
</dbReference>
<organism evidence="3 4">
    <name type="scientific">Methylocapsa polymorpha</name>
    <dbReference type="NCBI Taxonomy" id="3080828"/>
    <lineage>
        <taxon>Bacteria</taxon>
        <taxon>Pseudomonadati</taxon>
        <taxon>Pseudomonadota</taxon>
        <taxon>Alphaproteobacteria</taxon>
        <taxon>Hyphomicrobiales</taxon>
        <taxon>Beijerinckiaceae</taxon>
        <taxon>Methylocapsa</taxon>
    </lineage>
</organism>
<dbReference type="SUPFAM" id="SSF56784">
    <property type="entry name" value="HAD-like"/>
    <property type="match status" value="1"/>
</dbReference>
<dbReference type="InterPro" id="IPR036412">
    <property type="entry name" value="HAD-like_sf"/>
</dbReference>
<dbReference type="RefSeq" id="WP_407340764.1">
    <property type="nucleotide sequence ID" value="NZ_CP136862.1"/>
</dbReference>
<accession>A0ABZ0HXP9</accession>